<dbReference type="EMBL" id="VJXR01000012">
    <property type="protein sequence ID" value="TRW46221.1"/>
    <property type="molecule type" value="Genomic_DNA"/>
</dbReference>
<evidence type="ECO:0008006" key="3">
    <source>
        <dbReference type="Google" id="ProtNLM"/>
    </source>
</evidence>
<accession>A0A552WTQ7</accession>
<proteinExistence type="predicted"/>
<evidence type="ECO:0000313" key="1">
    <source>
        <dbReference type="EMBL" id="TRW46221.1"/>
    </source>
</evidence>
<sequence length="112" mass="12108">MLYAAQAEIAAVCESLLHDVPLFGGRLMPEQYERAVVGSLDTTREVRLAAFHRMGLRRLDVEPAQLTSSPASTYRSTVVCSKAAHAAGLDGVDVSAVQYRPRVRALRGPGAR</sequence>
<gene>
    <name evidence="1" type="ORF">FJ693_06455</name>
</gene>
<keyword evidence="2" id="KW-1185">Reference proteome</keyword>
<comment type="caution">
    <text evidence="1">The sequence shown here is derived from an EMBL/GenBank/DDBJ whole genome shotgun (WGS) entry which is preliminary data.</text>
</comment>
<reference evidence="1 2" key="1">
    <citation type="submission" date="2019-07" db="EMBL/GenBank/DDBJ databases">
        <title>Georgenia wutianyii sp. nov. and Georgenia *** sp. nov. isolated from plateau pika (Ochotona curzoniae) in the Qinghai-Tibet plateau of China.</title>
        <authorList>
            <person name="Tian Z."/>
        </authorList>
    </citation>
    <scope>NUCLEOTIDE SEQUENCE [LARGE SCALE GENOMIC DNA]</scope>
    <source>
        <strain evidence="1 2">Z446</strain>
    </source>
</reference>
<name>A0A552WTQ7_9MICO</name>
<dbReference type="Proteomes" id="UP000318693">
    <property type="component" value="Unassembled WGS sequence"/>
</dbReference>
<dbReference type="AlphaFoldDB" id="A0A552WTQ7"/>
<organism evidence="1 2">
    <name type="scientific">Georgenia yuyongxinii</name>
    <dbReference type="NCBI Taxonomy" id="2589797"/>
    <lineage>
        <taxon>Bacteria</taxon>
        <taxon>Bacillati</taxon>
        <taxon>Actinomycetota</taxon>
        <taxon>Actinomycetes</taxon>
        <taxon>Micrococcales</taxon>
        <taxon>Bogoriellaceae</taxon>
        <taxon>Georgenia</taxon>
    </lineage>
</organism>
<protein>
    <recommendedName>
        <fullName evidence="3">RES domain-containing protein</fullName>
    </recommendedName>
</protein>
<evidence type="ECO:0000313" key="2">
    <source>
        <dbReference type="Proteomes" id="UP000318693"/>
    </source>
</evidence>